<gene>
    <name evidence="6" type="ORF">AYI69_g10811</name>
</gene>
<reference evidence="7" key="1">
    <citation type="submission" date="2017-01" db="EMBL/GenBank/DDBJ databases">
        <authorList>
            <person name="Wang Y."/>
            <person name="White M."/>
            <person name="Kvist S."/>
            <person name="Moncalvo J.-M."/>
        </authorList>
    </citation>
    <scope>NUCLEOTIDE SEQUENCE [LARGE SCALE GENOMIC DNA]</scope>
    <source>
        <strain evidence="7">ID-206-W2</strain>
    </source>
</reference>
<evidence type="ECO:0000256" key="5">
    <source>
        <dbReference type="ARBA" id="ARBA00022737"/>
    </source>
</evidence>
<dbReference type="AlphaFoldDB" id="A0A1R1X398"/>
<dbReference type="GO" id="GO:0005737">
    <property type="term" value="C:cytoplasm"/>
    <property type="evidence" value="ECO:0007669"/>
    <property type="project" value="UniProtKB-SubCell"/>
</dbReference>
<protein>
    <submittedName>
        <fullName evidence="6">Uncharacterized protein</fullName>
    </submittedName>
</protein>
<accession>A0A1R1X398</accession>
<keyword evidence="5" id="KW-0677">Repeat</keyword>
<evidence type="ECO:0000313" key="6">
    <source>
        <dbReference type="EMBL" id="OMJ09102.1"/>
    </source>
</evidence>
<keyword evidence="4" id="KW-0819">tRNA processing</keyword>
<keyword evidence="7" id="KW-1185">Reference proteome</keyword>
<dbReference type="InterPro" id="IPR051973">
    <property type="entry name" value="tRNA_Anticodon_Mtase-Reg"/>
</dbReference>
<dbReference type="OrthoDB" id="5594999at2759"/>
<dbReference type="EMBL" id="LSSM01007166">
    <property type="protein sequence ID" value="OMJ09102.1"/>
    <property type="molecule type" value="Genomic_DNA"/>
</dbReference>
<evidence type="ECO:0000256" key="3">
    <source>
        <dbReference type="ARBA" id="ARBA00022574"/>
    </source>
</evidence>
<dbReference type="PANTHER" id="PTHR14344">
    <property type="entry name" value="WD REPEAT PROTEIN"/>
    <property type="match status" value="1"/>
</dbReference>
<organism evidence="6 7">
    <name type="scientific">Smittium culicis</name>
    <dbReference type="NCBI Taxonomy" id="133412"/>
    <lineage>
        <taxon>Eukaryota</taxon>
        <taxon>Fungi</taxon>
        <taxon>Fungi incertae sedis</taxon>
        <taxon>Zoopagomycota</taxon>
        <taxon>Kickxellomycotina</taxon>
        <taxon>Harpellomycetes</taxon>
        <taxon>Harpellales</taxon>
        <taxon>Legeriomycetaceae</taxon>
        <taxon>Smittium</taxon>
    </lineage>
</organism>
<keyword evidence="2" id="KW-0963">Cytoplasm</keyword>
<evidence type="ECO:0000313" key="7">
    <source>
        <dbReference type="Proteomes" id="UP000187429"/>
    </source>
</evidence>
<evidence type="ECO:0000256" key="1">
    <source>
        <dbReference type="ARBA" id="ARBA00004496"/>
    </source>
</evidence>
<comment type="subcellular location">
    <subcellularLocation>
        <location evidence="1">Cytoplasm</location>
    </subcellularLocation>
</comment>
<keyword evidence="3" id="KW-0853">WD repeat</keyword>
<name>A0A1R1X398_9FUNG</name>
<evidence type="ECO:0000256" key="4">
    <source>
        <dbReference type="ARBA" id="ARBA00022694"/>
    </source>
</evidence>
<dbReference type="GO" id="GO:0030488">
    <property type="term" value="P:tRNA methylation"/>
    <property type="evidence" value="ECO:0007669"/>
    <property type="project" value="TreeGrafter"/>
</dbReference>
<sequence>MIFHNYTYPALFGLLIISVFCGGAHRRWDFSVFSDSLLGAQSSASSTLQSELSAFSFIRKSSLYTYHLKDNRSASQDADTNYSNLGSINIIKQKMHGREVRSVSWAHPYIMKSKNYRSIDFKSKSKIKPLPDSYEGLIYNVLASGGEEGNLILSAHVHKASNLNNDSLDSINLKSPVFNFSFASSKLHTSAIRSLEWIKRISDSCSEAYFDDNDSLSIEGNIGSNSNSFNGSSVPAKYGFLLSAGGSEEILLWKVEMPTLFLSSSDPYFESINENEPHHRYKNGKILTNGGCSIMAICPAISIHKSHRVTSIKCFTFPVCNDRLKDADSNIKDYLNYSLSDDRKITQPELCFMVAGYSDGSIRLYSILLNSKESYNYSNKNSHNLDETLGIHTSSDYSQQLFDSAKKENSDINSSNPKNSIADGEYICRNTLERSRFEYIGESPIKFHSKCILSVSSLVLKDRDSKSNFDTKALVFSSNTAGSIFIWDVTEVIKKYCEALFARNGSCDLSSSLLNNSVSNLKTCQEIDTDYKNISKSNKARQFNAIEFSDPIYIHRRVHQSGINRIDTKIIKSSKSFNSLSDNSRSEGNFVSSGLKFEVLVSGAGEDDSVSFSMFSFALNNIYFPAIENEDISVDNNINSTKLECDLLFSRKIENAHSASVQSVCIVLRNRSANSTCNSIEESVISISTDQSIKEWSLIINNKPPERNILNHTRLDNTPVADNISLSDYRSTNISDDCEIIIAEKVTNSAKTETISMVADPTCLSLSENLFNSNGNNFTLLSVGGVGMEIWQY</sequence>
<dbReference type="PANTHER" id="PTHR14344:SF3">
    <property type="entry name" value="WD REPEAT-CONTAINING PROTEIN 6"/>
    <property type="match status" value="1"/>
</dbReference>
<comment type="caution">
    <text evidence="6">The sequence shown here is derived from an EMBL/GenBank/DDBJ whole genome shotgun (WGS) entry which is preliminary data.</text>
</comment>
<evidence type="ECO:0000256" key="2">
    <source>
        <dbReference type="ARBA" id="ARBA00022490"/>
    </source>
</evidence>
<dbReference type="Proteomes" id="UP000187429">
    <property type="component" value="Unassembled WGS sequence"/>
</dbReference>
<proteinExistence type="predicted"/>